<dbReference type="GO" id="GO:0007059">
    <property type="term" value="P:chromosome segregation"/>
    <property type="evidence" value="ECO:0007669"/>
    <property type="project" value="UniProtKB-KW"/>
</dbReference>
<evidence type="ECO:0000313" key="6">
    <source>
        <dbReference type="Proteomes" id="UP000532247"/>
    </source>
</evidence>
<dbReference type="AlphaFoldDB" id="A0A7Y4B5V8"/>
<feature type="domain" description="ParB-like N-terminal" evidence="4">
    <location>
        <begin position="33"/>
        <end position="135"/>
    </location>
</feature>
<dbReference type="PANTHER" id="PTHR33375:SF1">
    <property type="entry name" value="CHROMOSOME-PARTITIONING PROTEIN PARB-RELATED"/>
    <property type="match status" value="1"/>
</dbReference>
<proteinExistence type="inferred from homology"/>
<evidence type="ECO:0000259" key="4">
    <source>
        <dbReference type="SMART" id="SM00470"/>
    </source>
</evidence>
<keyword evidence="2" id="KW-0159">Chromosome partition</keyword>
<feature type="compositionally biased region" description="Polar residues" evidence="3">
    <location>
        <begin position="289"/>
        <end position="307"/>
    </location>
</feature>
<evidence type="ECO:0000313" key="5">
    <source>
        <dbReference type="EMBL" id="NOI11210.1"/>
    </source>
</evidence>
<sequence>MNMTKNKKLDPISALAAISTKAGKGNTSKVGITERLLKDIIPDPDQPRKQIDMESISELAASIKTTGRLLQPIIVRDNPNGNGFMIVAGERRWRACNLLQWQYISTVHIDQFKSLKSESLDTDALILIIQLAENLGREDMSDFDTAAGLAKAKEEFSLSYEELATMVSRKKTTIHEMIRVYNGPIFIKKLFKDGVKLRPLLVLTKLCEIDEKFVREHVEGQLKKGGKISLSFAESLKSMLQQVDEDEENSSNDSNDSNDSNLNVDSDIEESGINCETIVPPSSEGDVNELNTSTADNSDGDNDSSQMALDDSLDAALGSEDTNEFIELGVHDQAFKKRPPSKALVSLKTPKGDGTLRLEFAPHNPTEVCVELSDGSIVSVPFLDCSIIGYE</sequence>
<dbReference type="Gene3D" id="3.90.1530.10">
    <property type="entry name" value="Conserved hypothetical protein from pyrococcus furiosus pfu- 392566-001, ParB domain"/>
    <property type="match status" value="1"/>
</dbReference>
<dbReference type="InterPro" id="IPR004437">
    <property type="entry name" value="ParB/RepB/Spo0J"/>
</dbReference>
<evidence type="ECO:0000256" key="2">
    <source>
        <dbReference type="ARBA" id="ARBA00022829"/>
    </source>
</evidence>
<name>A0A7Y4B5V8_VIBAL</name>
<dbReference type="SUPFAM" id="SSF110849">
    <property type="entry name" value="ParB/Sulfiredoxin"/>
    <property type="match status" value="1"/>
</dbReference>
<dbReference type="PANTHER" id="PTHR33375">
    <property type="entry name" value="CHROMOSOME-PARTITIONING PROTEIN PARB-RELATED"/>
    <property type="match status" value="1"/>
</dbReference>
<dbReference type="NCBIfam" id="TIGR00180">
    <property type="entry name" value="parB_part"/>
    <property type="match status" value="1"/>
</dbReference>
<feature type="region of interest" description="Disordered" evidence="3">
    <location>
        <begin position="239"/>
        <end position="307"/>
    </location>
</feature>
<protein>
    <submittedName>
        <fullName evidence="5">ParB/RepB/Spo0J family partition protein</fullName>
    </submittedName>
</protein>
<evidence type="ECO:0000256" key="3">
    <source>
        <dbReference type="SAM" id="MobiDB-lite"/>
    </source>
</evidence>
<dbReference type="RefSeq" id="WP_049878823.1">
    <property type="nucleotide sequence ID" value="NZ_JAGDLQ010000012.1"/>
</dbReference>
<comment type="similarity">
    <text evidence="1">Belongs to the ParB family.</text>
</comment>
<dbReference type="GO" id="GO:0003677">
    <property type="term" value="F:DNA binding"/>
    <property type="evidence" value="ECO:0007669"/>
    <property type="project" value="InterPro"/>
</dbReference>
<dbReference type="GO" id="GO:0005694">
    <property type="term" value="C:chromosome"/>
    <property type="evidence" value="ECO:0007669"/>
    <property type="project" value="TreeGrafter"/>
</dbReference>
<dbReference type="CDD" id="cd16396">
    <property type="entry name" value="Noc_N"/>
    <property type="match status" value="1"/>
</dbReference>
<dbReference type="EMBL" id="VTYF01000015">
    <property type="protein sequence ID" value="NOI11210.1"/>
    <property type="molecule type" value="Genomic_DNA"/>
</dbReference>
<dbReference type="InterPro" id="IPR036086">
    <property type="entry name" value="ParB/Sulfiredoxin_sf"/>
</dbReference>
<dbReference type="InterPro" id="IPR003115">
    <property type="entry name" value="ParB_N"/>
</dbReference>
<dbReference type="Gene3D" id="1.10.10.2830">
    <property type="match status" value="1"/>
</dbReference>
<dbReference type="SMART" id="SM00470">
    <property type="entry name" value="ParB"/>
    <property type="match status" value="1"/>
</dbReference>
<evidence type="ECO:0000256" key="1">
    <source>
        <dbReference type="ARBA" id="ARBA00006295"/>
    </source>
</evidence>
<accession>A0A7Y4B5V8</accession>
<gene>
    <name evidence="5" type="ORF">F0254_20455</name>
</gene>
<dbReference type="Pfam" id="PF02195">
    <property type="entry name" value="ParB_N"/>
    <property type="match status" value="1"/>
</dbReference>
<dbReference type="InterPro" id="IPR041468">
    <property type="entry name" value="HTH_ParB/Spo0J"/>
</dbReference>
<dbReference type="GO" id="GO:0045881">
    <property type="term" value="P:positive regulation of sporulation resulting in formation of a cellular spore"/>
    <property type="evidence" value="ECO:0007669"/>
    <property type="project" value="TreeGrafter"/>
</dbReference>
<dbReference type="Pfam" id="PF17762">
    <property type="entry name" value="HTH_ParB"/>
    <property type="match status" value="1"/>
</dbReference>
<dbReference type="InterPro" id="IPR050336">
    <property type="entry name" value="Chromosome_partition/occlusion"/>
</dbReference>
<reference evidence="5 6" key="1">
    <citation type="submission" date="2019-09" db="EMBL/GenBank/DDBJ databases">
        <title>Draft genome sequencing and comparative genomics of hatchery-associated Vibrios.</title>
        <authorList>
            <person name="Kehlet-Delgado H."/>
            <person name="Mueller R.S."/>
        </authorList>
    </citation>
    <scope>NUCLEOTIDE SEQUENCE [LARGE SCALE GENOMIC DNA]</scope>
    <source>
        <strain evidence="5 6">081416A</strain>
    </source>
</reference>
<organism evidence="5 6">
    <name type="scientific">Vibrio alginolyticus</name>
    <dbReference type="NCBI Taxonomy" id="663"/>
    <lineage>
        <taxon>Bacteria</taxon>
        <taxon>Pseudomonadati</taxon>
        <taxon>Pseudomonadota</taxon>
        <taxon>Gammaproteobacteria</taxon>
        <taxon>Vibrionales</taxon>
        <taxon>Vibrionaceae</taxon>
        <taxon>Vibrio</taxon>
    </lineage>
</organism>
<feature type="compositionally biased region" description="Low complexity" evidence="3">
    <location>
        <begin position="251"/>
        <end position="265"/>
    </location>
</feature>
<comment type="caution">
    <text evidence="5">The sequence shown here is derived from an EMBL/GenBank/DDBJ whole genome shotgun (WGS) entry which is preliminary data.</text>
</comment>
<dbReference type="Proteomes" id="UP000532247">
    <property type="component" value="Unassembled WGS sequence"/>
</dbReference>